<dbReference type="Gramene" id="Potri.013G133900.5.v4.1">
    <property type="protein sequence ID" value="Potri.013G133900.5.v4.1"/>
    <property type="gene ID" value="Potri.013G133900.v4.1"/>
</dbReference>
<organism evidence="11 12">
    <name type="scientific">Populus trichocarpa</name>
    <name type="common">Western balsam poplar</name>
    <name type="synonym">Populus balsamifera subsp. trichocarpa</name>
    <dbReference type="NCBI Taxonomy" id="3694"/>
    <lineage>
        <taxon>Eukaryota</taxon>
        <taxon>Viridiplantae</taxon>
        <taxon>Streptophyta</taxon>
        <taxon>Embryophyta</taxon>
        <taxon>Tracheophyta</taxon>
        <taxon>Spermatophyta</taxon>
        <taxon>Magnoliopsida</taxon>
        <taxon>eudicotyledons</taxon>
        <taxon>Gunneridae</taxon>
        <taxon>Pentapetalae</taxon>
        <taxon>rosids</taxon>
        <taxon>fabids</taxon>
        <taxon>Malpighiales</taxon>
        <taxon>Salicaceae</taxon>
        <taxon>Saliceae</taxon>
        <taxon>Populus</taxon>
    </lineage>
</organism>
<reference evidence="11 12" key="1">
    <citation type="journal article" date="2006" name="Science">
        <title>The genome of black cottonwood, Populus trichocarpa (Torr. &amp; Gray).</title>
        <authorList>
            <person name="Tuskan G.A."/>
            <person name="Difazio S."/>
            <person name="Jansson S."/>
            <person name="Bohlmann J."/>
            <person name="Grigoriev I."/>
            <person name="Hellsten U."/>
            <person name="Putnam N."/>
            <person name="Ralph S."/>
            <person name="Rombauts S."/>
            <person name="Salamov A."/>
            <person name="Schein J."/>
            <person name="Sterck L."/>
            <person name="Aerts A."/>
            <person name="Bhalerao R.R."/>
            <person name="Bhalerao R.P."/>
            <person name="Blaudez D."/>
            <person name="Boerjan W."/>
            <person name="Brun A."/>
            <person name="Brunner A."/>
            <person name="Busov V."/>
            <person name="Campbell M."/>
            <person name="Carlson J."/>
            <person name="Chalot M."/>
            <person name="Chapman J."/>
            <person name="Chen G.L."/>
            <person name="Cooper D."/>
            <person name="Coutinho P.M."/>
            <person name="Couturier J."/>
            <person name="Covert S."/>
            <person name="Cronk Q."/>
            <person name="Cunningham R."/>
            <person name="Davis J."/>
            <person name="Degroeve S."/>
            <person name="Dejardin A."/>
            <person name="Depamphilis C."/>
            <person name="Detter J."/>
            <person name="Dirks B."/>
            <person name="Dubchak I."/>
            <person name="Duplessis S."/>
            <person name="Ehlting J."/>
            <person name="Ellis B."/>
            <person name="Gendler K."/>
            <person name="Goodstein D."/>
            <person name="Gribskov M."/>
            <person name="Grimwood J."/>
            <person name="Groover A."/>
            <person name="Gunter L."/>
            <person name="Hamberger B."/>
            <person name="Heinze B."/>
            <person name="Helariutta Y."/>
            <person name="Henrissat B."/>
            <person name="Holligan D."/>
            <person name="Holt R."/>
            <person name="Huang W."/>
            <person name="Islam-Faridi N."/>
            <person name="Jones S."/>
            <person name="Jones-Rhoades M."/>
            <person name="Jorgensen R."/>
            <person name="Joshi C."/>
            <person name="Kangasjarvi J."/>
            <person name="Karlsson J."/>
            <person name="Kelleher C."/>
            <person name="Kirkpatrick R."/>
            <person name="Kirst M."/>
            <person name="Kohler A."/>
            <person name="Kalluri U."/>
            <person name="Larimer F."/>
            <person name="Leebens-Mack J."/>
            <person name="Leple J.C."/>
            <person name="Locascio P."/>
            <person name="Lou Y."/>
            <person name="Lucas S."/>
            <person name="Martin F."/>
            <person name="Montanini B."/>
            <person name="Napoli C."/>
            <person name="Nelson D.R."/>
            <person name="Nelson C."/>
            <person name="Nieminen K."/>
            <person name="Nilsson O."/>
            <person name="Pereda V."/>
            <person name="Peter G."/>
            <person name="Philippe R."/>
            <person name="Pilate G."/>
            <person name="Poliakov A."/>
            <person name="Razumovskaya J."/>
            <person name="Richardson P."/>
            <person name="Rinaldi C."/>
            <person name="Ritland K."/>
            <person name="Rouze P."/>
            <person name="Ryaboy D."/>
            <person name="Schmutz J."/>
            <person name="Schrader J."/>
            <person name="Segerman B."/>
            <person name="Shin H."/>
            <person name="Siddiqui A."/>
            <person name="Sterky F."/>
            <person name="Terry A."/>
            <person name="Tsai C.J."/>
            <person name="Uberbacher E."/>
            <person name="Unneberg P."/>
            <person name="Vahala J."/>
            <person name="Wall K."/>
            <person name="Wessler S."/>
            <person name="Yang G."/>
            <person name="Yin T."/>
            <person name="Douglas C."/>
            <person name="Marra M."/>
            <person name="Sandberg G."/>
            <person name="Van de Peer Y."/>
            <person name="Rokhsar D."/>
        </authorList>
    </citation>
    <scope>NUCLEOTIDE SEQUENCE [LARGE SCALE GENOMIC DNA]</scope>
    <source>
        <strain evidence="12">cv. Nisqually</strain>
    </source>
</reference>
<dbReference type="FunFam" id="1.25.40.20:FF:001212">
    <property type="entry name" value="Uncharacterized protein"/>
    <property type="match status" value="1"/>
</dbReference>
<dbReference type="Pfam" id="PF00023">
    <property type="entry name" value="Ank"/>
    <property type="match status" value="1"/>
</dbReference>
<feature type="repeat" description="ANK" evidence="7">
    <location>
        <begin position="124"/>
        <end position="156"/>
    </location>
</feature>
<evidence type="ECO:0000259" key="10">
    <source>
        <dbReference type="Pfam" id="PF13962"/>
    </source>
</evidence>
<feature type="transmembrane region" description="Helical" evidence="9">
    <location>
        <begin position="442"/>
        <end position="463"/>
    </location>
</feature>
<keyword evidence="4 9" id="KW-1133">Transmembrane helix</keyword>
<feature type="transmembrane region" description="Helical" evidence="9">
    <location>
        <begin position="484"/>
        <end position="505"/>
    </location>
</feature>
<dbReference type="PROSITE" id="PS50297">
    <property type="entry name" value="ANK_REP_REGION"/>
    <property type="match status" value="2"/>
</dbReference>
<dbReference type="SUPFAM" id="SSF48403">
    <property type="entry name" value="Ankyrin repeat"/>
    <property type="match status" value="1"/>
</dbReference>
<name>A0A3N7FWI8_POPTR</name>
<protein>
    <recommendedName>
        <fullName evidence="10">PGG domain-containing protein</fullName>
    </recommendedName>
</protein>
<feature type="transmembrane region" description="Helical" evidence="9">
    <location>
        <begin position="611"/>
        <end position="631"/>
    </location>
</feature>
<evidence type="ECO:0000313" key="11">
    <source>
        <dbReference type="EMBL" id="RQO99377.1"/>
    </source>
</evidence>
<sequence length="669" mass="76018">MYSVEINIVENTIPRDHMANTKIDSKLYECVKQDNIEEFKSRVQQHLAEKLVTPCGNSLLHVAIRYKSNNITAYLAKEIPSLITSRNDQHDTILHVAAREGSVSHTIRNLVNSNAFLLRMTNREGNTPLHVAVINGNKEVAKFLISRDREVAYYKNKTGRSPLYLAVENRNMNGILDDLLNEEALIPTEREDGDSLGMLPQGKSPVHAAVENRIIGILQKIEEAKPELLRLHDKEFGNPLHYASSTGYVEGVQFLLQKYRAGADETDQEGNYPIHLACKGGSVALLEEFLKVIPYPNEFINEKGQNILHVAAQNEHGFLIMYILEQDKKIVETLLNAMDEDGNTPLHLATQHGRPTSVFLLVRAIRFHRHIVNNDGLTPYELGRKQSKIAVQQYEGRDETFAKERQHSDSNNRVEGTEDKPADQNKQDKKKASLKDYELLDFYGAMMTLSILYFHAFPWKKSFLDHFPGTRPMQPRKMETKTRIGNLLVVAVLVAGATFAGAIQLPQLRGNINSSEHHHEFHSSTITASHTGYERLLNDYLSWDVWALSLSLVASLILLRANFTDANFEIIAVGLSVSMVGLAILFMFAAFIDAVTIPSLGSHDKWLKTTITVVTFAGLYALELIVSLPFGGFPNLRGMLLRYFYYIYFFFRFYTYEWLAYKIYKRKHK</sequence>
<evidence type="ECO:0000256" key="1">
    <source>
        <dbReference type="ARBA" id="ARBA00004141"/>
    </source>
</evidence>
<dbReference type="Proteomes" id="UP000006729">
    <property type="component" value="Chromosome 13"/>
</dbReference>
<feature type="repeat" description="ANK" evidence="7">
    <location>
        <begin position="341"/>
        <end position="363"/>
    </location>
</feature>
<dbReference type="PANTHER" id="PTHR24186:SF46">
    <property type="entry name" value="PROTEIN ACCELERATED CELL DEATH 6-LIKE"/>
    <property type="match status" value="1"/>
</dbReference>
<dbReference type="STRING" id="3694.A0A3N7FWI8"/>
<evidence type="ECO:0000313" key="12">
    <source>
        <dbReference type="Proteomes" id="UP000006729"/>
    </source>
</evidence>
<dbReference type="InParanoid" id="A0A3N7FWI8"/>
<dbReference type="PANTHER" id="PTHR24186">
    <property type="entry name" value="PROTEIN PHOSPHATASE 1 REGULATORY SUBUNIT"/>
    <property type="match status" value="1"/>
</dbReference>
<evidence type="ECO:0000256" key="3">
    <source>
        <dbReference type="ARBA" id="ARBA00022737"/>
    </source>
</evidence>
<dbReference type="GO" id="GO:0016020">
    <property type="term" value="C:membrane"/>
    <property type="evidence" value="ECO:0007669"/>
    <property type="project" value="UniProtKB-SubCell"/>
</dbReference>
<keyword evidence="3" id="KW-0677">Repeat</keyword>
<dbReference type="InterPro" id="IPR002110">
    <property type="entry name" value="Ankyrin_rpt"/>
</dbReference>
<dbReference type="OrthoDB" id="909278at2759"/>
<keyword evidence="5 7" id="KW-0040">ANK repeat</keyword>
<feature type="domain" description="PGG" evidence="10">
    <location>
        <begin position="480"/>
        <end position="595"/>
    </location>
</feature>
<feature type="transmembrane region" description="Helical" evidence="9">
    <location>
        <begin position="570"/>
        <end position="591"/>
    </location>
</feature>
<dbReference type="Gene3D" id="1.25.40.20">
    <property type="entry name" value="Ankyrin repeat-containing domain"/>
    <property type="match status" value="1"/>
</dbReference>
<evidence type="ECO:0000256" key="4">
    <source>
        <dbReference type="ARBA" id="ARBA00022989"/>
    </source>
</evidence>
<evidence type="ECO:0000256" key="8">
    <source>
        <dbReference type="SAM" id="MobiDB-lite"/>
    </source>
</evidence>
<keyword evidence="2 9" id="KW-0812">Transmembrane</keyword>
<keyword evidence="12" id="KW-1185">Reference proteome</keyword>
<feature type="transmembrane region" description="Helical" evidence="9">
    <location>
        <begin position="545"/>
        <end position="563"/>
    </location>
</feature>
<dbReference type="EMBL" id="CM009302">
    <property type="protein sequence ID" value="RQO99377.1"/>
    <property type="molecule type" value="Genomic_DNA"/>
</dbReference>
<dbReference type="PROSITE" id="PS50088">
    <property type="entry name" value="ANK_REPEAT"/>
    <property type="match status" value="2"/>
</dbReference>
<dbReference type="Pfam" id="PF12796">
    <property type="entry name" value="Ank_2"/>
    <property type="match status" value="2"/>
</dbReference>
<evidence type="ECO:0000256" key="6">
    <source>
        <dbReference type="ARBA" id="ARBA00023136"/>
    </source>
</evidence>
<gene>
    <name evidence="11" type="ORF">POPTR_013G133900</name>
</gene>
<feature type="transmembrane region" description="Helical" evidence="9">
    <location>
        <begin position="643"/>
        <end position="661"/>
    </location>
</feature>
<dbReference type="InterPro" id="IPR036770">
    <property type="entry name" value="Ankyrin_rpt-contain_sf"/>
</dbReference>
<feature type="region of interest" description="Disordered" evidence="8">
    <location>
        <begin position="400"/>
        <end position="430"/>
    </location>
</feature>
<keyword evidence="6 9" id="KW-0472">Membrane</keyword>
<dbReference type="FunCoup" id="A0A3N7FWI8">
    <property type="interactions" value="121"/>
</dbReference>
<comment type="subcellular location">
    <subcellularLocation>
        <location evidence="1">Membrane</location>
        <topology evidence="1">Multi-pass membrane protein</topology>
    </subcellularLocation>
</comment>
<evidence type="ECO:0000256" key="5">
    <source>
        <dbReference type="ARBA" id="ARBA00023043"/>
    </source>
</evidence>
<evidence type="ECO:0000256" key="9">
    <source>
        <dbReference type="SAM" id="Phobius"/>
    </source>
</evidence>
<dbReference type="InterPro" id="IPR026961">
    <property type="entry name" value="PGG_dom"/>
</dbReference>
<evidence type="ECO:0000256" key="2">
    <source>
        <dbReference type="ARBA" id="ARBA00022692"/>
    </source>
</evidence>
<dbReference type="SMART" id="SM00248">
    <property type="entry name" value="ANK"/>
    <property type="match status" value="9"/>
</dbReference>
<evidence type="ECO:0000256" key="7">
    <source>
        <dbReference type="PROSITE-ProRule" id="PRU00023"/>
    </source>
</evidence>
<dbReference type="Pfam" id="PF13962">
    <property type="entry name" value="PGG"/>
    <property type="match status" value="1"/>
</dbReference>
<accession>A0A3N7FWI8</accession>
<dbReference type="SMR" id="A0A3N7FWI8"/>
<proteinExistence type="predicted"/>
<dbReference type="AlphaFoldDB" id="A0A3N7FWI8"/>